<proteinExistence type="predicted"/>
<keyword evidence="2" id="KW-1185">Reference proteome</keyword>
<name>A0A395NRT0_TRIAR</name>
<organism evidence="1 2">
    <name type="scientific">Trichoderma arundinaceum</name>
    <dbReference type="NCBI Taxonomy" id="490622"/>
    <lineage>
        <taxon>Eukaryota</taxon>
        <taxon>Fungi</taxon>
        <taxon>Dikarya</taxon>
        <taxon>Ascomycota</taxon>
        <taxon>Pezizomycotina</taxon>
        <taxon>Sordariomycetes</taxon>
        <taxon>Hypocreomycetidae</taxon>
        <taxon>Hypocreales</taxon>
        <taxon>Hypocreaceae</taxon>
        <taxon>Trichoderma</taxon>
    </lineage>
</organism>
<dbReference type="Proteomes" id="UP000266272">
    <property type="component" value="Unassembled WGS sequence"/>
</dbReference>
<dbReference type="EMBL" id="PXOA01000194">
    <property type="protein sequence ID" value="RFU78786.1"/>
    <property type="molecule type" value="Genomic_DNA"/>
</dbReference>
<evidence type="ECO:0000313" key="1">
    <source>
        <dbReference type="EMBL" id="RFU78786.1"/>
    </source>
</evidence>
<evidence type="ECO:0000313" key="2">
    <source>
        <dbReference type="Proteomes" id="UP000266272"/>
    </source>
</evidence>
<dbReference type="AlphaFoldDB" id="A0A395NRT0"/>
<sequence>MYLRIALRLVCCNDQSRGSAPPIGPSWLNMEGCRKYMPLRASAAAQAVEFVWMVHRACMDRFRPPVPGTCPVVAVDMDAGVYKYYFDTYQWSLESLPVLDAGKARCNHQPGSSGMQLLRARADEVRARLEATRRCNQTRPRRCAWPRVGTDEDGRCFQCKSSPVERIRPPPATHTRAVDSSTPSFVLAKLLSQSAMAMQASFGSLAASAIGDLHCFTAGPDVPSPCLAAQKRRHA</sequence>
<gene>
    <name evidence="1" type="ORF">TARUN_3431</name>
</gene>
<comment type="caution">
    <text evidence="1">The sequence shown here is derived from an EMBL/GenBank/DDBJ whole genome shotgun (WGS) entry which is preliminary data.</text>
</comment>
<reference evidence="1 2" key="1">
    <citation type="journal article" date="2018" name="PLoS Pathog.">
        <title>Evolution of structural diversity of trichothecenes, a family of toxins produced by plant pathogenic and entomopathogenic fungi.</title>
        <authorList>
            <person name="Proctor R.H."/>
            <person name="McCormick S.P."/>
            <person name="Kim H.S."/>
            <person name="Cardoza R.E."/>
            <person name="Stanley A.M."/>
            <person name="Lindo L."/>
            <person name="Kelly A."/>
            <person name="Brown D.W."/>
            <person name="Lee T."/>
            <person name="Vaughan M.M."/>
            <person name="Alexander N.J."/>
            <person name="Busman M."/>
            <person name="Gutierrez S."/>
        </authorList>
    </citation>
    <scope>NUCLEOTIDE SEQUENCE [LARGE SCALE GENOMIC DNA]</scope>
    <source>
        <strain evidence="1 2">IBT 40837</strain>
    </source>
</reference>
<accession>A0A395NRT0</accession>
<protein>
    <submittedName>
        <fullName evidence="1">Uncharacterized protein</fullName>
    </submittedName>
</protein>